<dbReference type="RefSeq" id="WP_312643336.1">
    <property type="nucleotide sequence ID" value="NZ_CP116967.1"/>
</dbReference>
<keyword evidence="2" id="KW-1185">Reference proteome</keyword>
<evidence type="ECO:0008006" key="3">
    <source>
        <dbReference type="Google" id="ProtNLM"/>
    </source>
</evidence>
<sequence>MRITRSHPPVVEIYGTEYGYERILKDDFFSVNVLYRNQEGDRYVLKLSDFRFVLGWLFRPLTGWISRREYRIYQMVSDLPGIPALGPRYGKRGYFHRFIEGHTLHEIERRIQEQFNVVVGDPAMATYATLLAPDFFDQLRVILQAIHRRRIFYADLNKRGNIICSTEGKPFLIDFQICLPVPVRQGWVGALTEKIFQRLIREDLYHLYKHKHTFQPQRLSEKEQQLAKRSELNRRYHRYLWRPYIALKRMIYPHGSNETIWYKWKKERDQSPRMP</sequence>
<evidence type="ECO:0000313" key="1">
    <source>
        <dbReference type="EMBL" id="WNM58055.1"/>
    </source>
</evidence>
<organism evidence="1 2">
    <name type="scientific">Candidatus Nitrospira allomarina</name>
    <dbReference type="NCBI Taxonomy" id="3020900"/>
    <lineage>
        <taxon>Bacteria</taxon>
        <taxon>Pseudomonadati</taxon>
        <taxon>Nitrospirota</taxon>
        <taxon>Nitrospiria</taxon>
        <taxon>Nitrospirales</taxon>
        <taxon>Nitrospiraceae</taxon>
        <taxon>Nitrospira</taxon>
    </lineage>
</organism>
<protein>
    <recommendedName>
        <fullName evidence="3">Serine/threonine protein kinase</fullName>
    </recommendedName>
</protein>
<proteinExistence type="predicted"/>
<dbReference type="Proteomes" id="UP001302719">
    <property type="component" value="Chromosome"/>
</dbReference>
<dbReference type="InterPro" id="IPR011009">
    <property type="entry name" value="Kinase-like_dom_sf"/>
</dbReference>
<reference evidence="1 2" key="1">
    <citation type="submission" date="2023-01" db="EMBL/GenBank/DDBJ databases">
        <title>Cultivation and genomic characterization of new, ubiquitous marine nitrite-oxidizing bacteria from the Nitrospirales.</title>
        <authorList>
            <person name="Mueller A.J."/>
            <person name="Daebeler A."/>
            <person name="Herbold C.W."/>
            <person name="Kirkegaard R.H."/>
            <person name="Daims H."/>
        </authorList>
    </citation>
    <scope>NUCLEOTIDE SEQUENCE [LARGE SCALE GENOMIC DNA]</scope>
    <source>
        <strain evidence="1 2">VA</strain>
    </source>
</reference>
<dbReference type="EMBL" id="CP116967">
    <property type="protein sequence ID" value="WNM58055.1"/>
    <property type="molecule type" value="Genomic_DNA"/>
</dbReference>
<dbReference type="SUPFAM" id="SSF56112">
    <property type="entry name" value="Protein kinase-like (PK-like)"/>
    <property type="match status" value="1"/>
</dbReference>
<name>A0AA96GDN3_9BACT</name>
<evidence type="ECO:0000313" key="2">
    <source>
        <dbReference type="Proteomes" id="UP001302719"/>
    </source>
</evidence>
<gene>
    <name evidence="1" type="ORF">PP769_19115</name>
</gene>
<dbReference type="KEGG" id="nall:PP769_19115"/>
<accession>A0AA96GDN3</accession>
<dbReference type="AlphaFoldDB" id="A0AA96GDN3"/>